<comment type="caution">
    <text evidence="1">The sequence shown here is derived from an EMBL/GenBank/DDBJ whole genome shotgun (WGS) entry which is preliminary data.</text>
</comment>
<dbReference type="EMBL" id="CM037615">
    <property type="protein sequence ID" value="KAH8014599.1"/>
    <property type="molecule type" value="Genomic_DNA"/>
</dbReference>
<dbReference type="Proteomes" id="UP000827872">
    <property type="component" value="Linkage Group LG02"/>
</dbReference>
<proteinExistence type="predicted"/>
<reference evidence="1" key="1">
    <citation type="submission" date="2021-08" db="EMBL/GenBank/DDBJ databases">
        <title>The first chromosome-level gecko genome reveals the dynamic sex chromosomes of Neotropical dwarf geckos (Sphaerodactylidae: Sphaerodactylus).</title>
        <authorList>
            <person name="Pinto B.J."/>
            <person name="Keating S.E."/>
            <person name="Gamble T."/>
        </authorList>
    </citation>
    <scope>NUCLEOTIDE SEQUENCE</scope>
    <source>
        <strain evidence="1">TG3544</strain>
    </source>
</reference>
<gene>
    <name evidence="1" type="ORF">K3G42_030445</name>
</gene>
<accession>A0ACB8G5W4</accession>
<evidence type="ECO:0000313" key="2">
    <source>
        <dbReference type="Proteomes" id="UP000827872"/>
    </source>
</evidence>
<organism evidence="1 2">
    <name type="scientific">Sphaerodactylus townsendi</name>
    <dbReference type="NCBI Taxonomy" id="933632"/>
    <lineage>
        <taxon>Eukaryota</taxon>
        <taxon>Metazoa</taxon>
        <taxon>Chordata</taxon>
        <taxon>Craniata</taxon>
        <taxon>Vertebrata</taxon>
        <taxon>Euteleostomi</taxon>
        <taxon>Lepidosauria</taxon>
        <taxon>Squamata</taxon>
        <taxon>Bifurcata</taxon>
        <taxon>Gekkota</taxon>
        <taxon>Sphaerodactylidae</taxon>
        <taxon>Sphaerodactylus</taxon>
    </lineage>
</organism>
<protein>
    <submittedName>
        <fullName evidence="1">Uncharacterized protein</fullName>
    </submittedName>
</protein>
<evidence type="ECO:0000313" key="1">
    <source>
        <dbReference type="EMBL" id="KAH8014599.1"/>
    </source>
</evidence>
<keyword evidence="2" id="KW-1185">Reference proteome</keyword>
<name>A0ACB8G5W4_9SAUR</name>
<sequence length="163" mass="19315">MIQFQQLLDVVLCLAKHNLRLLVLGRKHMLKGSRDWDRRNMAIMQKKADFFFTENVSEDDPFLLYATLHSGSHCKFVTRDLLRDHKACLPDSLTRRLFFKWQRGHQMVLSDYVPGKRIKFEPVLNYDTIVQTTGSTWHIPYDDSLLKRSSYEVPTKWLCLQQK</sequence>